<comment type="caution">
    <text evidence="1">The sequence shown here is derived from an EMBL/GenBank/DDBJ whole genome shotgun (WGS) entry which is preliminary data.</text>
</comment>
<proteinExistence type="predicted"/>
<dbReference type="AlphaFoldDB" id="L8MWS2"/>
<accession>L8MWS2</accession>
<organism evidence="1 2">
    <name type="scientific">Pseudanabaena biceps PCC 7429</name>
    <dbReference type="NCBI Taxonomy" id="927668"/>
    <lineage>
        <taxon>Bacteria</taxon>
        <taxon>Bacillati</taxon>
        <taxon>Cyanobacteriota</taxon>
        <taxon>Cyanophyceae</taxon>
        <taxon>Pseudanabaenales</taxon>
        <taxon>Pseudanabaenaceae</taxon>
        <taxon>Pseudanabaena</taxon>
    </lineage>
</organism>
<reference evidence="1 2" key="1">
    <citation type="journal article" date="2013" name="Proc. Natl. Acad. Sci. U.S.A.">
        <title>Improving the coverage of the cyanobacterial phylum using diversity-driven genome sequencing.</title>
        <authorList>
            <person name="Shih P.M."/>
            <person name="Wu D."/>
            <person name="Latifi A."/>
            <person name="Axen S.D."/>
            <person name="Fewer D.P."/>
            <person name="Talla E."/>
            <person name="Calteau A."/>
            <person name="Cai F."/>
            <person name="Tandeau de Marsac N."/>
            <person name="Rippka R."/>
            <person name="Herdman M."/>
            <person name="Sivonen K."/>
            <person name="Coursin T."/>
            <person name="Laurent T."/>
            <person name="Goodwin L."/>
            <person name="Nolan M."/>
            <person name="Davenport K.W."/>
            <person name="Han C.S."/>
            <person name="Rubin E.M."/>
            <person name="Eisen J.A."/>
            <person name="Woyke T."/>
            <person name="Gugger M."/>
            <person name="Kerfeld C.A."/>
        </authorList>
    </citation>
    <scope>NUCLEOTIDE SEQUENCE [LARGE SCALE GENOMIC DNA]</scope>
    <source>
        <strain evidence="1 2">PCC 7429</strain>
    </source>
</reference>
<keyword evidence="2" id="KW-1185">Reference proteome</keyword>
<gene>
    <name evidence="1" type="ORF">Pse7429DRAFT_3542</name>
</gene>
<name>L8MWS2_9CYAN</name>
<protein>
    <submittedName>
        <fullName evidence="1">Uncharacterized protein</fullName>
    </submittedName>
</protein>
<evidence type="ECO:0000313" key="1">
    <source>
        <dbReference type="EMBL" id="ELS31244.1"/>
    </source>
</evidence>
<dbReference type="PATRIC" id="fig|927668.3.peg.4123"/>
<evidence type="ECO:0000313" key="2">
    <source>
        <dbReference type="Proteomes" id="UP000011201"/>
    </source>
</evidence>
<dbReference type="EMBL" id="ALWB01000191">
    <property type="protein sequence ID" value="ELS31244.1"/>
    <property type="molecule type" value="Genomic_DNA"/>
</dbReference>
<dbReference type="Proteomes" id="UP000011201">
    <property type="component" value="Unassembled WGS sequence"/>
</dbReference>
<sequence>MNLYGDRLAQFCGSYPKLTAIIDQTNHKEIFESVAKQRFQKFPWFGFERNAL</sequence>